<dbReference type="InterPro" id="IPR001497">
    <property type="entry name" value="MethylDNA_cys_MeTrfase_AS"/>
</dbReference>
<evidence type="ECO:0000256" key="4">
    <source>
        <dbReference type="ARBA" id="ARBA00011918"/>
    </source>
</evidence>
<gene>
    <name evidence="12" type="ORF">F7O44_16585</name>
</gene>
<dbReference type="EMBL" id="WLZY01000005">
    <property type="protein sequence ID" value="NDL58687.1"/>
    <property type="molecule type" value="Genomic_DNA"/>
</dbReference>
<evidence type="ECO:0000256" key="6">
    <source>
        <dbReference type="ARBA" id="ARBA00022603"/>
    </source>
</evidence>
<dbReference type="InterPro" id="IPR036217">
    <property type="entry name" value="MethylDNA_cys_MeTrfase_DNAb"/>
</dbReference>
<dbReference type="FunFam" id="1.10.10.10:FF:000214">
    <property type="entry name" value="Methylated-DNA--protein-cysteine methyltransferase"/>
    <property type="match status" value="1"/>
</dbReference>
<dbReference type="CDD" id="cd06445">
    <property type="entry name" value="ATase"/>
    <property type="match status" value="1"/>
</dbReference>
<dbReference type="Pfam" id="PF01035">
    <property type="entry name" value="DNA_binding_1"/>
    <property type="match status" value="1"/>
</dbReference>
<comment type="catalytic activity">
    <reaction evidence="1">
        <text>a 4-O-methyl-thymidine in DNA + L-cysteinyl-[protein] = a thymidine in DNA + S-methyl-L-cysteinyl-[protein]</text>
        <dbReference type="Rhea" id="RHEA:53428"/>
        <dbReference type="Rhea" id="RHEA-COMP:10131"/>
        <dbReference type="Rhea" id="RHEA-COMP:10132"/>
        <dbReference type="Rhea" id="RHEA-COMP:13555"/>
        <dbReference type="Rhea" id="RHEA-COMP:13556"/>
        <dbReference type="ChEBI" id="CHEBI:29950"/>
        <dbReference type="ChEBI" id="CHEBI:82612"/>
        <dbReference type="ChEBI" id="CHEBI:137386"/>
        <dbReference type="ChEBI" id="CHEBI:137387"/>
        <dbReference type="EC" id="2.1.1.63"/>
    </reaction>
</comment>
<keyword evidence="13" id="KW-1185">Reference proteome</keyword>
<dbReference type="InterPro" id="IPR036631">
    <property type="entry name" value="MGMT_N_sf"/>
</dbReference>
<dbReference type="PROSITE" id="PS00374">
    <property type="entry name" value="MGMT"/>
    <property type="match status" value="1"/>
</dbReference>
<evidence type="ECO:0000256" key="7">
    <source>
        <dbReference type="ARBA" id="ARBA00022679"/>
    </source>
</evidence>
<dbReference type="RefSeq" id="WP_162451376.1">
    <property type="nucleotide sequence ID" value="NZ_WLZY01000005.1"/>
</dbReference>
<dbReference type="GO" id="GO:0006281">
    <property type="term" value="P:DNA repair"/>
    <property type="evidence" value="ECO:0007669"/>
    <property type="project" value="UniProtKB-KW"/>
</dbReference>
<evidence type="ECO:0000256" key="2">
    <source>
        <dbReference type="ARBA" id="ARBA00003317"/>
    </source>
</evidence>
<comment type="similarity">
    <text evidence="3">Belongs to the MGMT family.</text>
</comment>
<comment type="caution">
    <text evidence="12">The sequence shown here is derived from an EMBL/GenBank/DDBJ whole genome shotgun (WGS) entry which is preliminary data.</text>
</comment>
<feature type="domain" description="Methylated-DNA-[protein]-cysteine S-methyltransferase DNA binding" evidence="11">
    <location>
        <begin position="93"/>
        <end position="167"/>
    </location>
</feature>
<sequence>MDPQDDAAVTGIDTPVGRVSVAVTHSGLVDVSWAEPQVLAARLSLPAVVDELRTDPVAGQLAEYFAGTRRQFDLAIDWRHLSGTRRSLLQTLYNTVPYGASVTYGELAARHGEDVPARAVGGIMGSNPIPLVVPCHRVVAHDGLGGYSGGAGDGLEVKRWLLTHEGVLPPTLY</sequence>
<keyword evidence="7 12" id="KW-0808">Transferase</keyword>
<dbReference type="InterPro" id="IPR014048">
    <property type="entry name" value="MethylDNA_cys_MeTrfase_DNA-bd"/>
</dbReference>
<dbReference type="InterPro" id="IPR036388">
    <property type="entry name" value="WH-like_DNA-bd_sf"/>
</dbReference>
<dbReference type="EC" id="2.1.1.63" evidence="4"/>
<evidence type="ECO:0000256" key="9">
    <source>
        <dbReference type="ARBA" id="ARBA00023204"/>
    </source>
</evidence>
<keyword evidence="8" id="KW-0227">DNA damage</keyword>
<dbReference type="Gene3D" id="3.30.160.70">
    <property type="entry name" value="Methylated DNA-protein cysteine methyltransferase domain"/>
    <property type="match status" value="1"/>
</dbReference>
<evidence type="ECO:0000256" key="1">
    <source>
        <dbReference type="ARBA" id="ARBA00001286"/>
    </source>
</evidence>
<organism evidence="12 13">
    <name type="scientific">Phytoactinopolyspora mesophila</name>
    <dbReference type="NCBI Taxonomy" id="2650750"/>
    <lineage>
        <taxon>Bacteria</taxon>
        <taxon>Bacillati</taxon>
        <taxon>Actinomycetota</taxon>
        <taxon>Actinomycetes</taxon>
        <taxon>Jiangellales</taxon>
        <taxon>Jiangellaceae</taxon>
        <taxon>Phytoactinopolyspora</taxon>
    </lineage>
</organism>
<dbReference type="NCBIfam" id="TIGR00589">
    <property type="entry name" value="ogt"/>
    <property type="match status" value="1"/>
</dbReference>
<evidence type="ECO:0000313" key="12">
    <source>
        <dbReference type="EMBL" id="NDL58687.1"/>
    </source>
</evidence>
<dbReference type="SUPFAM" id="SSF53155">
    <property type="entry name" value="Methylated DNA-protein cysteine methyltransferase domain"/>
    <property type="match status" value="1"/>
</dbReference>
<dbReference type="Proteomes" id="UP000460435">
    <property type="component" value="Unassembled WGS sequence"/>
</dbReference>
<keyword evidence="9" id="KW-0234">DNA repair</keyword>
<dbReference type="GO" id="GO:0032259">
    <property type="term" value="P:methylation"/>
    <property type="evidence" value="ECO:0007669"/>
    <property type="project" value="UniProtKB-KW"/>
</dbReference>
<evidence type="ECO:0000313" key="13">
    <source>
        <dbReference type="Proteomes" id="UP000460435"/>
    </source>
</evidence>
<evidence type="ECO:0000256" key="10">
    <source>
        <dbReference type="ARBA" id="ARBA00049348"/>
    </source>
</evidence>
<evidence type="ECO:0000256" key="5">
    <source>
        <dbReference type="ARBA" id="ARBA00015377"/>
    </source>
</evidence>
<comment type="catalytic activity">
    <reaction evidence="10">
        <text>a 6-O-methyl-2'-deoxyguanosine in DNA + L-cysteinyl-[protein] = S-methyl-L-cysteinyl-[protein] + a 2'-deoxyguanosine in DNA</text>
        <dbReference type="Rhea" id="RHEA:24000"/>
        <dbReference type="Rhea" id="RHEA-COMP:10131"/>
        <dbReference type="Rhea" id="RHEA-COMP:10132"/>
        <dbReference type="Rhea" id="RHEA-COMP:11367"/>
        <dbReference type="Rhea" id="RHEA-COMP:11368"/>
        <dbReference type="ChEBI" id="CHEBI:29950"/>
        <dbReference type="ChEBI" id="CHEBI:82612"/>
        <dbReference type="ChEBI" id="CHEBI:85445"/>
        <dbReference type="ChEBI" id="CHEBI:85448"/>
        <dbReference type="EC" id="2.1.1.63"/>
    </reaction>
</comment>
<dbReference type="GO" id="GO:0003908">
    <property type="term" value="F:methylated-DNA-[protein]-cysteine S-methyltransferase activity"/>
    <property type="evidence" value="ECO:0007669"/>
    <property type="project" value="UniProtKB-EC"/>
</dbReference>
<evidence type="ECO:0000256" key="8">
    <source>
        <dbReference type="ARBA" id="ARBA00022763"/>
    </source>
</evidence>
<protein>
    <recommendedName>
        <fullName evidence="5">Methylated-DNA--protein-cysteine methyltransferase</fullName>
        <ecNumber evidence="4">2.1.1.63</ecNumber>
    </recommendedName>
</protein>
<dbReference type="AlphaFoldDB" id="A0A7K3M6L8"/>
<dbReference type="PANTHER" id="PTHR46460">
    <property type="entry name" value="METHYLATED-DNA--PROTEIN-CYSTEINE METHYLTRANSFERASE"/>
    <property type="match status" value="1"/>
</dbReference>
<dbReference type="PANTHER" id="PTHR46460:SF1">
    <property type="entry name" value="METHYLATED-DNA--PROTEIN-CYSTEINE METHYLTRANSFERASE"/>
    <property type="match status" value="1"/>
</dbReference>
<accession>A0A7K3M6L8</accession>
<evidence type="ECO:0000256" key="3">
    <source>
        <dbReference type="ARBA" id="ARBA00008711"/>
    </source>
</evidence>
<name>A0A7K3M6L8_9ACTN</name>
<evidence type="ECO:0000259" key="11">
    <source>
        <dbReference type="Pfam" id="PF01035"/>
    </source>
</evidence>
<keyword evidence="6 12" id="KW-0489">Methyltransferase</keyword>
<reference evidence="12 13" key="1">
    <citation type="submission" date="2019-11" db="EMBL/GenBank/DDBJ databases">
        <authorList>
            <person name="Li X.-J."/>
            <person name="Feng X.-M."/>
        </authorList>
    </citation>
    <scope>NUCLEOTIDE SEQUENCE [LARGE SCALE GENOMIC DNA]</scope>
    <source>
        <strain evidence="12 13">XMNu-373</strain>
    </source>
</reference>
<proteinExistence type="inferred from homology"/>
<comment type="function">
    <text evidence="2">Involved in the cellular defense against the biological effects of O6-methylguanine (O6-MeG) and O4-methylthymine (O4-MeT) in DNA. Repairs the methylated nucleobase in DNA by stoichiometrically transferring the methyl group to a cysteine residue in the enzyme. This is a suicide reaction: the enzyme is irreversibly inactivated.</text>
</comment>
<dbReference type="Gene3D" id="1.10.10.10">
    <property type="entry name" value="Winged helix-like DNA-binding domain superfamily/Winged helix DNA-binding domain"/>
    <property type="match status" value="1"/>
</dbReference>
<dbReference type="SUPFAM" id="SSF46767">
    <property type="entry name" value="Methylated DNA-protein cysteine methyltransferase, C-terminal domain"/>
    <property type="match status" value="1"/>
</dbReference>